<keyword evidence="9 12" id="KW-0472">Membrane</keyword>
<evidence type="ECO:0000256" key="12">
    <source>
        <dbReference type="RuleBase" id="RU363075"/>
    </source>
</evidence>
<evidence type="ECO:0000256" key="5">
    <source>
        <dbReference type="ARBA" id="ARBA00022679"/>
    </source>
</evidence>
<dbReference type="Pfam" id="PF03901">
    <property type="entry name" value="Glyco_transf_22"/>
    <property type="match status" value="1"/>
</dbReference>
<dbReference type="Proteomes" id="UP000809789">
    <property type="component" value="Unassembled WGS sequence"/>
</dbReference>
<dbReference type="GO" id="GO:0052917">
    <property type="term" value="F:dol-P-Man:Man(7)GlcNAc(2)-PP-Dol alpha-1,6-mannosyltransferase activity"/>
    <property type="evidence" value="ECO:0007669"/>
    <property type="project" value="UniProtKB-EC"/>
</dbReference>
<organism evidence="13 14">
    <name type="scientific">Elsinoe batatas</name>
    <dbReference type="NCBI Taxonomy" id="2601811"/>
    <lineage>
        <taxon>Eukaryota</taxon>
        <taxon>Fungi</taxon>
        <taxon>Dikarya</taxon>
        <taxon>Ascomycota</taxon>
        <taxon>Pezizomycotina</taxon>
        <taxon>Dothideomycetes</taxon>
        <taxon>Dothideomycetidae</taxon>
        <taxon>Myriangiales</taxon>
        <taxon>Elsinoaceae</taxon>
        <taxon>Elsinoe</taxon>
    </lineage>
</organism>
<dbReference type="PANTHER" id="PTHR22760:SF1">
    <property type="entry name" value="DOL-P-MAN:MAN(7)GLCNAC(2)-PP-DOL ALPHA-1,6-MANNOSYLTRANSFERASE"/>
    <property type="match status" value="1"/>
</dbReference>
<evidence type="ECO:0000256" key="11">
    <source>
        <dbReference type="ARBA" id="ARBA00048899"/>
    </source>
</evidence>
<name>A0A8K0KSU0_9PEZI</name>
<evidence type="ECO:0000256" key="8">
    <source>
        <dbReference type="ARBA" id="ARBA00022989"/>
    </source>
</evidence>
<comment type="similarity">
    <text evidence="3 12">Belongs to the glycosyltransferase 22 family.</text>
</comment>
<dbReference type="UniPathway" id="UPA00378"/>
<dbReference type="PANTHER" id="PTHR22760">
    <property type="entry name" value="GLYCOSYLTRANSFERASE"/>
    <property type="match status" value="1"/>
</dbReference>
<feature type="transmembrane region" description="Helical" evidence="12">
    <location>
        <begin position="381"/>
        <end position="406"/>
    </location>
</feature>
<evidence type="ECO:0000256" key="10">
    <source>
        <dbReference type="ARBA" id="ARBA00044721"/>
    </source>
</evidence>
<evidence type="ECO:0000313" key="14">
    <source>
        <dbReference type="Proteomes" id="UP000809789"/>
    </source>
</evidence>
<evidence type="ECO:0000256" key="3">
    <source>
        <dbReference type="ARBA" id="ARBA00007063"/>
    </source>
</evidence>
<comment type="function">
    <text evidence="10">Mannosyltransferase that operates in the biosynthetic pathway of dolichol-linked oligosaccharides, the glycan precursors employed in protein asparagine (N)-glycosylation. The assembly of dolichol-linked oligosaccharides begins on the cytosolic side of the endoplasmic reticulum membrane and finishes in its lumen. The sequential addition of sugars to dolichol pyrophosphate produces dolichol-linked oligosaccharides containing fourteen sugars, including two GlcNAcs, nine mannoses and three glucoses. Once assembled, the oligosaccharide is transferred from the lipid to nascent proteins by oligosaccharyltransferases. In the lumen of the endoplasmic reticulum, adds the eighth mannose residue in an alpha-1,6 linkage onto Man(7)GlcNAc(2)-PP-dolichol to produce Man(8)GlcNAc(2)-PP-dolichol.</text>
</comment>
<evidence type="ECO:0000256" key="4">
    <source>
        <dbReference type="ARBA" id="ARBA00022676"/>
    </source>
</evidence>
<keyword evidence="8 12" id="KW-1133">Transmembrane helix</keyword>
<dbReference type="AlphaFoldDB" id="A0A8K0KSU0"/>
<keyword evidence="5" id="KW-0808">Transferase</keyword>
<feature type="transmembrane region" description="Helical" evidence="12">
    <location>
        <begin position="186"/>
        <end position="219"/>
    </location>
</feature>
<dbReference type="OrthoDB" id="19039at2759"/>
<accession>A0A8K0KSU0</accession>
<comment type="subcellular location">
    <subcellularLocation>
        <location evidence="1 12">Endoplasmic reticulum membrane</location>
        <topology evidence="1 12">Multi-pass membrane protein</topology>
    </subcellularLocation>
</comment>
<keyword evidence="4 12" id="KW-0328">Glycosyltransferase</keyword>
<dbReference type="EMBL" id="JAESVG020000010">
    <property type="protein sequence ID" value="KAG8623194.1"/>
    <property type="molecule type" value="Genomic_DNA"/>
</dbReference>
<gene>
    <name evidence="13" type="ORF">KVT40_008170</name>
</gene>
<evidence type="ECO:0000256" key="6">
    <source>
        <dbReference type="ARBA" id="ARBA00022692"/>
    </source>
</evidence>
<sequence>MPQKIDLLLTIAIPALILVHLFAAPYTKVEESFNIQAIHDILTFGIPNPLDSDSVDYIKTNYDHASFPGSVPRTFVGASVLAGLARPFVGLLRSPEQVQSLARGILGLINAAALVRFRGAVDVAYGRTAGRFYLAFLACQFQLLFYASRTLPNYLALPLTTEASRALLLSLSTSPKVRLSSRRRRLCLYLLTVSGIIFRSEVALLLATTACTLGLFSGLKIRSELIPAVFAGALIALPTTLGLDTFLWRPRIALNLTYDTGSSTFQIPIPTWPELQAFLYNTIQGHSSEWGTSPFHYYFTSALPKLLLNPIHLPLIPLSLTIPALRLTSLTSPLPSLLFITLFSLLPHKEPRFIIYTLPLLLASSSSSASYLFTRRRKSPLYLLSTSLILLSLLLSLLLSTTTLYISTLNYPGAHALSLLHEMASPASLSFSSAVPAHIHPPSSTPREPSGSLSPAQAAQALTAAAVARHAASALKDKGLVRVHLDNLALQTGVTRFQEVHRSRTPGITKGGRGGKWVYDKTENVTRLNMPEFWLDMDFVICERPEKVPGVWEVVGSVEGFDGVGLKLPRKEEGDGTAVVHKVKEKGREVFFPEIKGGGLGKVTSVVAEGVEKVGRRVAGLNGGWWPHIKVREKLFVLKQGSLGV</sequence>
<comment type="catalytic activity">
    <reaction evidence="11">
        <text>an alpha-D-Man-(1-&gt;2)-alpha-D-Man-(1-&gt;2)-alpha-D-Man-(1-&gt;3)-[alpha-D-Man-(1-&gt;2)-alpha-D-Man-(1-&gt;3)-alpha-D-Man-(1-&gt;6)]-beta-D-Man-(1-&gt;4)-beta-D-GlcNAc-(1-&gt;4)-alpha-D-GlcNAc-diphospho-di-trans,poly-cis-dolichol + a di-trans,poly-cis-dolichyl beta-D-mannosyl phosphate = an alpha-D-Man-(1-&gt;2)-alpha-D-Man-(1-&gt;2)-alpha-D-Man-(1-&gt;3)-[alpha-D-Man-(1-&gt;2)-alpha-D-Man-(1-&gt;3)-[alpha-D-Man-(1-&gt;6)]-alpha-D-Man-(1-&gt;6)]-beta-D-Man-(1-&gt;4)-beta-D-GlcNAc-(1-&gt;4)-alpha-D-GlcNAc-diphospho-di-trans,poly-cis-dolichol + a di-trans,poly-cis-dolichyl phosphate + H(+)</text>
        <dbReference type="Rhea" id="RHEA:29535"/>
        <dbReference type="Rhea" id="RHEA-COMP:19498"/>
        <dbReference type="Rhea" id="RHEA-COMP:19501"/>
        <dbReference type="Rhea" id="RHEA-COMP:19518"/>
        <dbReference type="Rhea" id="RHEA-COMP:19519"/>
        <dbReference type="ChEBI" id="CHEBI:15378"/>
        <dbReference type="ChEBI" id="CHEBI:57683"/>
        <dbReference type="ChEBI" id="CHEBI:58211"/>
        <dbReference type="ChEBI" id="CHEBI:132517"/>
        <dbReference type="ChEBI" id="CHEBI:132519"/>
        <dbReference type="EC" id="2.4.1.260"/>
    </reaction>
    <physiologicalReaction direction="left-to-right" evidence="11">
        <dbReference type="Rhea" id="RHEA:29536"/>
    </physiologicalReaction>
</comment>
<keyword evidence="7 12" id="KW-0256">Endoplasmic reticulum</keyword>
<evidence type="ECO:0000256" key="7">
    <source>
        <dbReference type="ARBA" id="ARBA00022824"/>
    </source>
</evidence>
<dbReference type="EC" id="2.4.1.-" evidence="12"/>
<keyword evidence="6 12" id="KW-0812">Transmembrane</keyword>
<reference evidence="13" key="1">
    <citation type="submission" date="2021-07" db="EMBL/GenBank/DDBJ databases">
        <title>Elsinoe batatas strain:CRI-CJ2 Genome sequencing and assembly.</title>
        <authorList>
            <person name="Huang L."/>
        </authorList>
    </citation>
    <scope>NUCLEOTIDE SEQUENCE</scope>
    <source>
        <strain evidence="13">CRI-CJ2</strain>
    </source>
</reference>
<proteinExistence type="inferred from homology"/>
<dbReference type="GO" id="GO:0005789">
    <property type="term" value="C:endoplasmic reticulum membrane"/>
    <property type="evidence" value="ECO:0007669"/>
    <property type="project" value="UniProtKB-SubCell"/>
</dbReference>
<keyword evidence="14" id="KW-1185">Reference proteome</keyword>
<evidence type="ECO:0000256" key="1">
    <source>
        <dbReference type="ARBA" id="ARBA00004477"/>
    </source>
</evidence>
<comment type="caution">
    <text evidence="12">Lacks conserved residue(s) required for the propagation of feature annotation.</text>
</comment>
<comment type="pathway">
    <text evidence="2">Protein modification; protein glycosylation.</text>
</comment>
<feature type="transmembrane region" description="Helical" evidence="12">
    <location>
        <begin position="225"/>
        <end position="248"/>
    </location>
</feature>
<dbReference type="InterPro" id="IPR005599">
    <property type="entry name" value="GPI_mannosylTrfase"/>
</dbReference>
<evidence type="ECO:0000313" key="13">
    <source>
        <dbReference type="EMBL" id="KAG8623194.1"/>
    </source>
</evidence>
<comment type="caution">
    <text evidence="13">The sequence shown here is derived from an EMBL/GenBank/DDBJ whole genome shotgun (WGS) entry which is preliminary data.</text>
</comment>
<evidence type="ECO:0000256" key="9">
    <source>
        <dbReference type="ARBA" id="ARBA00023136"/>
    </source>
</evidence>
<protein>
    <recommendedName>
        <fullName evidence="12">Mannosyltransferase</fullName>
        <ecNumber evidence="12">2.4.1.-</ecNumber>
    </recommendedName>
</protein>
<evidence type="ECO:0000256" key="2">
    <source>
        <dbReference type="ARBA" id="ARBA00004922"/>
    </source>
</evidence>
<dbReference type="GO" id="GO:0006487">
    <property type="term" value="P:protein N-linked glycosylation"/>
    <property type="evidence" value="ECO:0007669"/>
    <property type="project" value="TreeGrafter"/>
</dbReference>
<feature type="transmembrane region" description="Helical" evidence="12">
    <location>
        <begin position="353"/>
        <end position="374"/>
    </location>
</feature>